<reference evidence="4 7" key="5">
    <citation type="submission" date="2019-04" db="EMBL/GenBank/DDBJ databases">
        <title>Methylomes of two halophilic Archaea, Haloarcula marismortui and Haloferax mediterranei.</title>
        <authorList>
            <person name="DasSarma S."/>
            <person name="DasSarma P."/>
            <person name="DasSarma S."/>
            <person name="Fomenkov A."/>
            <person name="Vincze T."/>
            <person name="Anton B.P."/>
            <person name="Roberts R.J."/>
        </authorList>
    </citation>
    <scope>NUCLEOTIDE SEQUENCE [LARGE SCALE GENOMIC DNA]</scope>
    <source>
        <strain evidence="4">ATCC 33500</strain>
        <strain evidence="7">ATCC 33500 / DSM 1411 / JCM 8866 / NBRC 14739 / NCIMB 2177 / R-4</strain>
        <plasmid evidence="4 7">pHME505</plasmid>
    </source>
</reference>
<dbReference type="AlphaFoldDB" id="I3RAR8"/>
<geneLocation type="plasmid" evidence="3 6">
    <name>HMPLAS1</name>
</geneLocation>
<reference evidence="2" key="1">
    <citation type="journal article" date="2012" name="Appl. Environ. Microbiol.">
        <title>Identification of the haloarchaeal phasin (PhaP) that functions in polyhydroxyalkanoate accumulation and granule formation in Haloferax mediterranei.</title>
        <authorList>
            <person name="Cai S."/>
            <person name="Cai L."/>
            <person name="Liu H."/>
            <person name="Liu X."/>
            <person name="Han J."/>
            <person name="Zhou J."/>
            <person name="Xiang H."/>
        </authorList>
    </citation>
    <scope>NUCLEOTIDE SEQUENCE</scope>
    <source>
        <strain evidence="2">CGMCC 1.2087</strain>
    </source>
</reference>
<dbReference type="EMBL" id="CP039140">
    <property type="protein sequence ID" value="QCQ76981.1"/>
    <property type="molecule type" value="Genomic_DNA"/>
</dbReference>
<proteinExistence type="predicted"/>
<dbReference type="GeneID" id="40158120"/>
<reference evidence="2" key="4">
    <citation type="submission" date="2014-05" db="EMBL/GenBank/DDBJ databases">
        <authorList>
            <person name="Wang L."/>
            <person name="Yang H."/>
            <person name="Xiang H."/>
        </authorList>
    </citation>
    <scope>NUCLEOTIDE SEQUENCE</scope>
    <source>
        <strain evidence="2">CGMCC 1.2087</strain>
        <plasmid evidence="2">pHM500</plasmid>
    </source>
</reference>
<evidence type="ECO:0000313" key="6">
    <source>
        <dbReference type="Proteomes" id="UP000027075"/>
    </source>
</evidence>
<organism evidence="2 5">
    <name type="scientific">Haloferax mediterranei (strain ATCC 33500 / DSM 1411 / JCM 8866 / NBRC 14739 / NCIMB 2177 / R-4)</name>
    <name type="common">Halobacterium mediterranei</name>
    <dbReference type="NCBI Taxonomy" id="523841"/>
    <lineage>
        <taxon>Archaea</taxon>
        <taxon>Methanobacteriati</taxon>
        <taxon>Methanobacteriota</taxon>
        <taxon>Stenosarchaea group</taxon>
        <taxon>Halobacteria</taxon>
        <taxon>Halobacteriales</taxon>
        <taxon>Haloferacaceae</taxon>
        <taxon>Haloferax</taxon>
    </lineage>
</organism>
<dbReference type="Proteomes" id="UP000006469">
    <property type="component" value="Plasmid pHM500"/>
</dbReference>
<dbReference type="KEGG" id="hme:HFX_6205"/>
<evidence type="ECO:0000256" key="1">
    <source>
        <dbReference type="SAM" id="MobiDB-lite"/>
    </source>
</evidence>
<evidence type="ECO:0000313" key="3">
    <source>
        <dbReference type="EMBL" id="AHZ24583.1"/>
    </source>
</evidence>
<feature type="region of interest" description="Disordered" evidence="1">
    <location>
        <begin position="20"/>
        <end position="84"/>
    </location>
</feature>
<dbReference type="RefSeq" id="WP_014732789.1">
    <property type="nucleotide sequence ID" value="NC_017944.1"/>
</dbReference>
<geneLocation type="plasmid" evidence="4 7">
    <name>pHME505</name>
</geneLocation>
<evidence type="ECO:0008006" key="8">
    <source>
        <dbReference type="Google" id="ProtNLM"/>
    </source>
</evidence>
<geneLocation type="plasmid" evidence="2 5">
    <name>pHM500</name>
</geneLocation>
<evidence type="ECO:0000313" key="4">
    <source>
        <dbReference type="EMBL" id="QCQ76981.1"/>
    </source>
</evidence>
<dbReference type="Proteomes" id="UP000027075">
    <property type="component" value="Plasmid HMPLAS1"/>
</dbReference>
<evidence type="ECO:0000313" key="5">
    <source>
        <dbReference type="Proteomes" id="UP000006469"/>
    </source>
</evidence>
<dbReference type="InterPro" id="IPR006311">
    <property type="entry name" value="TAT_signal"/>
</dbReference>
<evidence type="ECO:0000313" key="7">
    <source>
        <dbReference type="Proteomes" id="UP000299011"/>
    </source>
</evidence>
<keyword evidence="2" id="KW-0614">Plasmid</keyword>
<dbReference type="EMBL" id="CP007554">
    <property type="protein sequence ID" value="AHZ24583.1"/>
    <property type="molecule type" value="Genomic_DNA"/>
</dbReference>
<evidence type="ECO:0000313" key="2">
    <source>
        <dbReference type="EMBL" id="AFK21328.1"/>
    </source>
</evidence>
<feature type="compositionally biased region" description="Acidic residues" evidence="1">
    <location>
        <begin position="53"/>
        <end position="74"/>
    </location>
</feature>
<dbReference type="OrthoDB" id="206507at2157"/>
<protein>
    <recommendedName>
        <fullName evidence="8">Lipoprotein</fullName>
    </recommendedName>
</protein>
<gene>
    <name evidence="2" type="ordered locus">HFX_6205</name>
    <name evidence="3" type="ORF">BM92_16925</name>
    <name evidence="4" type="ORF">E6P09_16845</name>
</gene>
<reference evidence="2 5" key="2">
    <citation type="journal article" date="2012" name="J. Bacteriol.">
        <title>Complete genome sequence of the metabolically versatile halophilic archaeon Haloferax mediterranei, a poly(3-hydroxybutyrate-co-3-hydroxyvalerate) producer.</title>
        <authorList>
            <person name="Han J."/>
            <person name="Zhang F."/>
            <person name="Hou J."/>
            <person name="Liu X."/>
            <person name="Li M."/>
            <person name="Liu H."/>
            <person name="Cai L."/>
            <person name="Zhang B."/>
            <person name="Chen Y."/>
            <person name="Zhou J."/>
            <person name="Hu S."/>
            <person name="Xiang H."/>
        </authorList>
    </citation>
    <scope>NUCLEOTIDE SEQUENCE [LARGE SCALE GENOMIC DNA]</scope>
    <source>
        <strain evidence="5">ATCC 33500 / DSM 1411 / JCM 8866 / NBRC 14739 / NCIMB 2177 / R-4</strain>
        <strain evidence="2">CGMCC 1.2087</strain>
        <plasmid evidence="5">pHM500</plasmid>
    </source>
</reference>
<dbReference type="Proteomes" id="UP000299011">
    <property type="component" value="Plasmid pHME505"/>
</dbReference>
<dbReference type="PROSITE" id="PS51318">
    <property type="entry name" value="TAT"/>
    <property type="match status" value="1"/>
</dbReference>
<name>I3RAR8_HALMT</name>
<reference evidence="3 6" key="3">
    <citation type="submission" date="2014-04" db="EMBL/GenBank/DDBJ databases">
        <title>Transcriptional profiles of Haloferax mediterranei on the basis of nitrogen availability.</title>
        <authorList>
            <person name="Bautista V."/>
        </authorList>
    </citation>
    <scope>NUCLEOTIDE SEQUENCE [LARGE SCALE GENOMIC DNA]</scope>
    <source>
        <strain evidence="3">ATCC 33500</strain>
        <strain evidence="6">ATCC 33500 / DSM 1411 / JCM 8866 / NBRC 14739 / NCIMB 2177 / R-4</strain>
        <plasmid evidence="3">HMPLAS1</plasmid>
        <plasmid evidence="6">Plasmid HMPLAS1</plasmid>
    </source>
</reference>
<accession>I3RAR8</accession>
<sequence>MPPTRRSLLRSTALLSLGLAAGCLGGGGSGGTTNSTDNDTNSTDTTATGTDETMTDTDDTTDTDETTGTDETDTSDGTQPAHSPELSLANVDKAADAPIEHSIEVTKAATTDEHPPQVRVTLTNTSDEAVQAGEGRDIFFKYITDDSDELILLPAGSEYSADPGCWRLKESLFLTQEYQMISLDPGESRSELVDLYGAAKQEGEEETCLSVGEFSFESNFSVGASEADEKQEAKCRFSISLE</sequence>
<dbReference type="PROSITE" id="PS51257">
    <property type="entry name" value="PROKAR_LIPOPROTEIN"/>
    <property type="match status" value="1"/>
</dbReference>
<dbReference type="HOGENOM" id="CLU_1307788_0_0_2"/>
<feature type="compositionally biased region" description="Low complexity" evidence="1">
    <location>
        <begin position="32"/>
        <end position="52"/>
    </location>
</feature>
<dbReference type="EMBL" id="CP001871">
    <property type="protein sequence ID" value="AFK21328.1"/>
    <property type="molecule type" value="Genomic_DNA"/>
</dbReference>